<evidence type="ECO:0000313" key="2">
    <source>
        <dbReference type="Proteomes" id="UP001189429"/>
    </source>
</evidence>
<dbReference type="EMBL" id="CAUYUJ010018843">
    <property type="protein sequence ID" value="CAK0886746.1"/>
    <property type="molecule type" value="Genomic_DNA"/>
</dbReference>
<accession>A0ABN9WJN2</accession>
<sequence length="52" mass="5586">VPKLLKYCSVGATNLLDLMESEGKAEFAAPRAALAHMAKVALAQMVTQQKIK</sequence>
<name>A0ABN9WJN2_9DINO</name>
<protein>
    <submittedName>
        <fullName evidence="1">Uncharacterized protein</fullName>
    </submittedName>
</protein>
<comment type="caution">
    <text evidence="1">The sequence shown here is derived from an EMBL/GenBank/DDBJ whole genome shotgun (WGS) entry which is preliminary data.</text>
</comment>
<keyword evidence="2" id="KW-1185">Reference proteome</keyword>
<dbReference type="Proteomes" id="UP001189429">
    <property type="component" value="Unassembled WGS sequence"/>
</dbReference>
<gene>
    <name evidence="1" type="ORF">PCOR1329_LOCUS68021</name>
</gene>
<evidence type="ECO:0000313" key="1">
    <source>
        <dbReference type="EMBL" id="CAK0886746.1"/>
    </source>
</evidence>
<feature type="non-terminal residue" evidence="1">
    <location>
        <position position="52"/>
    </location>
</feature>
<feature type="non-terminal residue" evidence="1">
    <location>
        <position position="1"/>
    </location>
</feature>
<organism evidence="1 2">
    <name type="scientific">Prorocentrum cordatum</name>
    <dbReference type="NCBI Taxonomy" id="2364126"/>
    <lineage>
        <taxon>Eukaryota</taxon>
        <taxon>Sar</taxon>
        <taxon>Alveolata</taxon>
        <taxon>Dinophyceae</taxon>
        <taxon>Prorocentrales</taxon>
        <taxon>Prorocentraceae</taxon>
        <taxon>Prorocentrum</taxon>
    </lineage>
</organism>
<proteinExistence type="predicted"/>
<reference evidence="1" key="1">
    <citation type="submission" date="2023-10" db="EMBL/GenBank/DDBJ databases">
        <authorList>
            <person name="Chen Y."/>
            <person name="Shah S."/>
            <person name="Dougan E. K."/>
            <person name="Thang M."/>
            <person name="Chan C."/>
        </authorList>
    </citation>
    <scope>NUCLEOTIDE SEQUENCE [LARGE SCALE GENOMIC DNA]</scope>
</reference>